<dbReference type="Proteomes" id="UP000199158">
    <property type="component" value="Unassembled WGS sequence"/>
</dbReference>
<sequence length="348" mass="39009">MKKIIKWLVVSVCLGILPVTCLNSGGAVKEDKQIKIGVTVYQMEDPFISTIPAHIEKFAKNKEFSENKRIIVNIMDAMGSQNLQNDQVNQFIEQNYDVICVNMVDRTAASVIIDHAKANDVPIVFFNREPVEEDMQRWDKLYYVCSLANESGVLEGGIVVESYRKNPKRWDKNGDDKLQYVILEGEQGHQDSLIRTESTIKTITEAGIKVEKLESETANWQRAQAGVVMSQWLNKYGDRIEMVLSNNDNMALGAIDTFREMECENLPLIVGIDAIAPALEAIKDGTLMGTVLNDAKGQAEAIFNLAYALSTGGKTVENPPDLKQRYIWIPHRTVTKENVDEIENAIAL</sequence>
<dbReference type="SUPFAM" id="SSF53822">
    <property type="entry name" value="Periplasmic binding protein-like I"/>
    <property type="match status" value="1"/>
</dbReference>
<proteinExistence type="predicted"/>
<dbReference type="PANTHER" id="PTHR30036">
    <property type="entry name" value="D-XYLOSE-BINDING PERIPLASMIC PROTEIN"/>
    <property type="match status" value="1"/>
</dbReference>
<keyword evidence="3" id="KW-0762">Sugar transport</keyword>
<keyword evidence="13" id="KW-1185">Reference proteome</keyword>
<feature type="domain" description="Periplasmic binding protein" evidence="11">
    <location>
        <begin position="36"/>
        <end position="313"/>
    </location>
</feature>
<dbReference type="GO" id="GO:0046872">
    <property type="term" value="F:metal ion binding"/>
    <property type="evidence" value="ECO:0007669"/>
    <property type="project" value="UniProtKB-KW"/>
</dbReference>
<feature type="chain" id="PRO_5038464148" description="D-galactose/methyl-galactoside binding periplasmic protein MglB" evidence="10">
    <location>
        <begin position="22"/>
        <end position="348"/>
    </location>
</feature>
<organism evidence="12 13">
    <name type="scientific">Hydrogenoanaerobacterium saccharovorans</name>
    <dbReference type="NCBI Taxonomy" id="474960"/>
    <lineage>
        <taxon>Bacteria</taxon>
        <taxon>Bacillati</taxon>
        <taxon>Bacillota</taxon>
        <taxon>Clostridia</taxon>
        <taxon>Eubacteriales</taxon>
        <taxon>Oscillospiraceae</taxon>
        <taxon>Hydrogenoanaerobacterium</taxon>
    </lineage>
</organism>
<accession>A0A1H7ZDT5</accession>
<keyword evidence="7" id="KW-0106">Calcium</keyword>
<feature type="signal peptide" evidence="10">
    <location>
        <begin position="1"/>
        <end position="21"/>
    </location>
</feature>
<reference evidence="12 13" key="1">
    <citation type="submission" date="2016-10" db="EMBL/GenBank/DDBJ databases">
        <authorList>
            <person name="de Groot N.N."/>
        </authorList>
    </citation>
    <scope>NUCLEOTIDE SEQUENCE [LARGE SCALE GENOMIC DNA]</scope>
    <source>
        <strain evidence="12 13">CGMCC 1.5070</strain>
    </source>
</reference>
<keyword evidence="6" id="KW-0574">Periplasm</keyword>
<comment type="subcellular location">
    <subcellularLocation>
        <location evidence="1">Cell envelope</location>
    </subcellularLocation>
</comment>
<keyword evidence="4" id="KW-0479">Metal-binding</keyword>
<dbReference type="InterPro" id="IPR025997">
    <property type="entry name" value="SBP_2_dom"/>
</dbReference>
<evidence type="ECO:0000256" key="8">
    <source>
        <dbReference type="ARBA" id="ARBA00034323"/>
    </source>
</evidence>
<keyword evidence="5 10" id="KW-0732">Signal</keyword>
<evidence type="ECO:0000259" key="11">
    <source>
        <dbReference type="Pfam" id="PF13407"/>
    </source>
</evidence>
<dbReference type="InterPro" id="IPR044085">
    <property type="entry name" value="MglB-like_PBP1"/>
</dbReference>
<evidence type="ECO:0000256" key="3">
    <source>
        <dbReference type="ARBA" id="ARBA00022597"/>
    </source>
</evidence>
<protein>
    <recommendedName>
        <fullName evidence="9">D-galactose/methyl-galactoside binding periplasmic protein MglB</fullName>
    </recommendedName>
</protein>
<dbReference type="InterPro" id="IPR050555">
    <property type="entry name" value="Bact_Solute-Bind_Prot2"/>
</dbReference>
<dbReference type="GO" id="GO:0030288">
    <property type="term" value="C:outer membrane-bounded periplasmic space"/>
    <property type="evidence" value="ECO:0007669"/>
    <property type="project" value="TreeGrafter"/>
</dbReference>
<evidence type="ECO:0000313" key="12">
    <source>
        <dbReference type="EMBL" id="SEM55698.1"/>
    </source>
</evidence>
<evidence type="ECO:0000313" key="13">
    <source>
        <dbReference type="Proteomes" id="UP000199158"/>
    </source>
</evidence>
<dbReference type="CDD" id="cd01539">
    <property type="entry name" value="PBP1_GGBP"/>
    <property type="match status" value="1"/>
</dbReference>
<dbReference type="EMBL" id="FOCG01000001">
    <property type="protein sequence ID" value="SEM55698.1"/>
    <property type="molecule type" value="Genomic_DNA"/>
</dbReference>
<evidence type="ECO:0000256" key="7">
    <source>
        <dbReference type="ARBA" id="ARBA00022837"/>
    </source>
</evidence>
<evidence type="ECO:0000256" key="4">
    <source>
        <dbReference type="ARBA" id="ARBA00022723"/>
    </source>
</evidence>
<evidence type="ECO:0000256" key="9">
    <source>
        <dbReference type="ARBA" id="ARBA00034344"/>
    </source>
</evidence>
<dbReference type="OrthoDB" id="9769193at2"/>
<dbReference type="InterPro" id="IPR028082">
    <property type="entry name" value="Peripla_BP_I"/>
</dbReference>
<dbReference type="RefSeq" id="WP_092751411.1">
    <property type="nucleotide sequence ID" value="NZ_FOCG01000001.1"/>
</dbReference>
<gene>
    <name evidence="12" type="ORF">SAMN05216180_0560</name>
</gene>
<name>A0A1H7ZDT5_9FIRM</name>
<dbReference type="Gene3D" id="3.40.50.2300">
    <property type="match status" value="2"/>
</dbReference>
<evidence type="ECO:0000256" key="6">
    <source>
        <dbReference type="ARBA" id="ARBA00022764"/>
    </source>
</evidence>
<dbReference type="STRING" id="474960.SAMN05216180_0560"/>
<dbReference type="GO" id="GO:0030246">
    <property type="term" value="F:carbohydrate binding"/>
    <property type="evidence" value="ECO:0007669"/>
    <property type="project" value="InterPro"/>
</dbReference>
<evidence type="ECO:0000256" key="10">
    <source>
        <dbReference type="SAM" id="SignalP"/>
    </source>
</evidence>
<keyword evidence="2" id="KW-0813">Transport</keyword>
<dbReference type="AlphaFoldDB" id="A0A1H7ZDT5"/>
<comment type="subunit">
    <text evidence="8">The ABC transporter complex is composed of one ATP-binding protein (MglA), two transmembrane proteins (MglC) and a solute-binding protein (MglB).</text>
</comment>
<evidence type="ECO:0000256" key="1">
    <source>
        <dbReference type="ARBA" id="ARBA00004196"/>
    </source>
</evidence>
<dbReference type="Pfam" id="PF13407">
    <property type="entry name" value="Peripla_BP_4"/>
    <property type="match status" value="1"/>
</dbReference>
<evidence type="ECO:0000256" key="5">
    <source>
        <dbReference type="ARBA" id="ARBA00022729"/>
    </source>
</evidence>
<dbReference type="PANTHER" id="PTHR30036:SF2">
    <property type="entry name" value="D-GALACTOSE_METHYL-GALACTOSIDE BINDING PERIPLASMIC PROTEIN MGLB"/>
    <property type="match status" value="1"/>
</dbReference>
<evidence type="ECO:0000256" key="2">
    <source>
        <dbReference type="ARBA" id="ARBA00022448"/>
    </source>
</evidence>